<protein>
    <recommendedName>
        <fullName evidence="5">Aminopeptidase N</fullName>
        <ecNumber evidence="4">3.4.11.2</ecNumber>
    </recommendedName>
</protein>
<keyword evidence="10" id="KW-0378">Hydrolase</keyword>
<dbReference type="PANTHER" id="PTHR11533:SF174">
    <property type="entry name" value="PUROMYCIN-SENSITIVE AMINOPEPTIDASE-RELATED"/>
    <property type="match status" value="1"/>
</dbReference>
<dbReference type="CDD" id="cd09603">
    <property type="entry name" value="M1_APN_like"/>
    <property type="match status" value="1"/>
</dbReference>
<dbReference type="InterPro" id="IPR026444">
    <property type="entry name" value="Secre_tail"/>
</dbReference>
<dbReference type="Gene3D" id="1.10.390.10">
    <property type="entry name" value="Neutral Protease Domain 2"/>
    <property type="match status" value="1"/>
</dbReference>
<dbReference type="STRING" id="579105.SAMN04488096_106252"/>
<dbReference type="InterPro" id="IPR050344">
    <property type="entry name" value="Peptidase_M1_aminopeptidases"/>
</dbReference>
<feature type="signal peptide" evidence="13">
    <location>
        <begin position="1"/>
        <end position="20"/>
    </location>
</feature>
<feature type="domain" description="Peptidase M1 membrane alanine aminopeptidase" evidence="14">
    <location>
        <begin position="324"/>
        <end position="470"/>
    </location>
</feature>
<evidence type="ECO:0000313" key="18">
    <source>
        <dbReference type="Proteomes" id="UP000184225"/>
    </source>
</evidence>
<accession>A0A1M6FPM7</accession>
<evidence type="ECO:0000313" key="17">
    <source>
        <dbReference type="EMBL" id="SHI99630.1"/>
    </source>
</evidence>
<evidence type="ECO:0000256" key="12">
    <source>
        <dbReference type="ARBA" id="ARBA00023049"/>
    </source>
</evidence>
<evidence type="ECO:0000256" key="13">
    <source>
        <dbReference type="SAM" id="SignalP"/>
    </source>
</evidence>
<evidence type="ECO:0000256" key="3">
    <source>
        <dbReference type="ARBA" id="ARBA00010136"/>
    </source>
</evidence>
<dbReference type="RefSeq" id="WP_234971618.1">
    <property type="nucleotide sequence ID" value="NZ_FQYY01000006.1"/>
</dbReference>
<keyword evidence="6" id="KW-0031">Aminopeptidase</keyword>
<keyword evidence="11" id="KW-0862">Zinc</keyword>
<comment type="cofactor">
    <cofactor evidence="2">
        <name>Zn(2+)</name>
        <dbReference type="ChEBI" id="CHEBI:29105"/>
    </cofactor>
</comment>
<dbReference type="EMBL" id="FQYY01000006">
    <property type="protein sequence ID" value="SHI99630.1"/>
    <property type="molecule type" value="Genomic_DNA"/>
</dbReference>
<dbReference type="GO" id="GO:0043171">
    <property type="term" value="P:peptide catabolic process"/>
    <property type="evidence" value="ECO:0007669"/>
    <property type="project" value="TreeGrafter"/>
</dbReference>
<sequence>MMKKYCLFIILLSFFIPITAQNHFLQHTEIAKQELASASFRYKNKISANTGNYDVTYQRLEIEVDPSVAYIDGTVTTYFEAKENLTQVIFDFAQGMSVNQVTQNGVSLTYQHVNEELIIDLPQNQATGVLDSLSINYSGNPISTGFGSFEQTTHNGDEIIWTLSEPYGAKAWWPCKQDLVDKIENIDIYITTPAYNNDGEENIAVANGLEQSQIVNGNLKTTHFTHTYPIPAYLVAFAVTNYSVYTETVANNGNPFSIVNYVYPENLTSAQSSTAITVNIMDLFINNFGSYPFENEKYGHAQFGWGGGMEHTTVSFMGNFSRGLIAHELGHQWFGDKVTCGSWQDIWLNEGFASYMAAMVVEDFDGETAFNSYKQSMINTITSSTSGSVYVPAQDTLSVSRVFSSRLSYNKGAMVLHMLRNKLGDADFFQGLQNYLNDTDLAYSYAKTTDLKTHLENQSTINLDEFFNDWIYGEGYPSFNLTWSQDNTTNDLLVTVAQSQSHSSVSFFEVYLPVRLIGTNGEELDVILNNTNNNQQFNLSSVLFTVQEVQIDPDFEIISKNNNSYLETENFSKNSFTVYPNPTSGNVEVFSNLPISKLTVYNLLGEVIKVVENTKSLSISTFPSGTYFVKIESENISEVRRIIKK</sequence>
<dbReference type="GO" id="GO:0005615">
    <property type="term" value="C:extracellular space"/>
    <property type="evidence" value="ECO:0007669"/>
    <property type="project" value="TreeGrafter"/>
</dbReference>
<keyword evidence="18" id="KW-1185">Reference proteome</keyword>
<dbReference type="Gene3D" id="2.60.40.1730">
    <property type="entry name" value="tricorn interacting facor f3 domain"/>
    <property type="match status" value="1"/>
</dbReference>
<dbReference type="GO" id="GO:0042277">
    <property type="term" value="F:peptide binding"/>
    <property type="evidence" value="ECO:0007669"/>
    <property type="project" value="TreeGrafter"/>
</dbReference>
<keyword evidence="12" id="KW-0482">Metalloprotease</keyword>
<dbReference type="SUPFAM" id="SSF55486">
    <property type="entry name" value="Metalloproteases ('zincins'), catalytic domain"/>
    <property type="match status" value="1"/>
</dbReference>
<dbReference type="SUPFAM" id="SSF63737">
    <property type="entry name" value="Leukotriene A4 hydrolase N-terminal domain"/>
    <property type="match status" value="1"/>
</dbReference>
<organism evidence="17 18">
    <name type="scientific">Mesonia phycicola</name>
    <dbReference type="NCBI Taxonomy" id="579105"/>
    <lineage>
        <taxon>Bacteria</taxon>
        <taxon>Pseudomonadati</taxon>
        <taxon>Bacteroidota</taxon>
        <taxon>Flavobacteriia</taxon>
        <taxon>Flavobacteriales</taxon>
        <taxon>Flavobacteriaceae</taxon>
        <taxon>Mesonia</taxon>
    </lineage>
</organism>
<dbReference type="PANTHER" id="PTHR11533">
    <property type="entry name" value="PROTEASE M1 ZINC METALLOPROTEASE"/>
    <property type="match status" value="1"/>
</dbReference>
<keyword evidence="7" id="KW-0645">Protease</keyword>
<dbReference type="GO" id="GO:0016020">
    <property type="term" value="C:membrane"/>
    <property type="evidence" value="ECO:0007669"/>
    <property type="project" value="TreeGrafter"/>
</dbReference>
<evidence type="ECO:0000256" key="4">
    <source>
        <dbReference type="ARBA" id="ARBA00012564"/>
    </source>
</evidence>
<dbReference type="AlphaFoldDB" id="A0A1M6FPM7"/>
<dbReference type="InterPro" id="IPR014782">
    <property type="entry name" value="Peptidase_M1_dom"/>
</dbReference>
<reference evidence="17 18" key="1">
    <citation type="submission" date="2016-11" db="EMBL/GenBank/DDBJ databases">
        <authorList>
            <person name="Jaros S."/>
            <person name="Januszkiewicz K."/>
            <person name="Wedrychowicz H."/>
        </authorList>
    </citation>
    <scope>NUCLEOTIDE SEQUENCE [LARGE SCALE GENOMIC DNA]</scope>
    <source>
        <strain evidence="17 18">DSM 21425</strain>
    </source>
</reference>
<evidence type="ECO:0000259" key="14">
    <source>
        <dbReference type="Pfam" id="PF01433"/>
    </source>
</evidence>
<evidence type="ECO:0000256" key="11">
    <source>
        <dbReference type="ARBA" id="ARBA00022833"/>
    </source>
</evidence>
<evidence type="ECO:0000256" key="6">
    <source>
        <dbReference type="ARBA" id="ARBA00022438"/>
    </source>
</evidence>
<proteinExistence type="inferred from homology"/>
<comment type="similarity">
    <text evidence="3">Belongs to the peptidase M1 family.</text>
</comment>
<dbReference type="Proteomes" id="UP000184225">
    <property type="component" value="Unassembled WGS sequence"/>
</dbReference>
<keyword evidence="9 13" id="KW-0732">Signal</keyword>
<keyword evidence="8" id="KW-0479">Metal-binding</keyword>
<dbReference type="Pfam" id="PF18962">
    <property type="entry name" value="Por_Secre_tail"/>
    <property type="match status" value="1"/>
</dbReference>
<dbReference type="GO" id="GO:0008270">
    <property type="term" value="F:zinc ion binding"/>
    <property type="evidence" value="ECO:0007669"/>
    <property type="project" value="InterPro"/>
</dbReference>
<name>A0A1M6FPM7_9FLAO</name>
<dbReference type="InterPro" id="IPR027268">
    <property type="entry name" value="Peptidase_M4/M1_CTD_sf"/>
</dbReference>
<evidence type="ECO:0000256" key="8">
    <source>
        <dbReference type="ARBA" id="ARBA00022723"/>
    </source>
</evidence>
<dbReference type="InterPro" id="IPR001930">
    <property type="entry name" value="Peptidase_M1"/>
</dbReference>
<evidence type="ECO:0000256" key="2">
    <source>
        <dbReference type="ARBA" id="ARBA00001947"/>
    </source>
</evidence>
<dbReference type="InterPro" id="IPR045357">
    <property type="entry name" value="Aminopeptidase_N-like_N"/>
</dbReference>
<evidence type="ECO:0000259" key="15">
    <source>
        <dbReference type="Pfam" id="PF17900"/>
    </source>
</evidence>
<evidence type="ECO:0000256" key="10">
    <source>
        <dbReference type="ARBA" id="ARBA00022801"/>
    </source>
</evidence>
<dbReference type="InterPro" id="IPR042097">
    <property type="entry name" value="Aminopeptidase_N-like_N_sf"/>
</dbReference>
<dbReference type="GO" id="GO:0005737">
    <property type="term" value="C:cytoplasm"/>
    <property type="evidence" value="ECO:0007669"/>
    <property type="project" value="TreeGrafter"/>
</dbReference>
<dbReference type="GO" id="GO:0070006">
    <property type="term" value="F:metalloaminopeptidase activity"/>
    <property type="evidence" value="ECO:0007669"/>
    <property type="project" value="TreeGrafter"/>
</dbReference>
<dbReference type="NCBIfam" id="TIGR04183">
    <property type="entry name" value="Por_Secre_tail"/>
    <property type="match status" value="1"/>
</dbReference>
<evidence type="ECO:0000256" key="9">
    <source>
        <dbReference type="ARBA" id="ARBA00022729"/>
    </source>
</evidence>
<dbReference type="Pfam" id="PF17900">
    <property type="entry name" value="Peptidase_M1_N"/>
    <property type="match status" value="1"/>
</dbReference>
<evidence type="ECO:0000259" key="16">
    <source>
        <dbReference type="Pfam" id="PF18962"/>
    </source>
</evidence>
<gene>
    <name evidence="17" type="ORF">SAMN04488096_106252</name>
</gene>
<dbReference type="GO" id="GO:0006508">
    <property type="term" value="P:proteolysis"/>
    <property type="evidence" value="ECO:0007669"/>
    <property type="project" value="UniProtKB-KW"/>
</dbReference>
<feature type="domain" description="Secretion system C-terminal sorting" evidence="16">
    <location>
        <begin position="578"/>
        <end position="643"/>
    </location>
</feature>
<evidence type="ECO:0000256" key="1">
    <source>
        <dbReference type="ARBA" id="ARBA00000098"/>
    </source>
</evidence>
<dbReference type="GO" id="GO:0016285">
    <property type="term" value="F:alanyl aminopeptidase activity"/>
    <property type="evidence" value="ECO:0007669"/>
    <property type="project" value="UniProtKB-EC"/>
</dbReference>
<dbReference type="EC" id="3.4.11.2" evidence="4"/>
<dbReference type="Pfam" id="PF01433">
    <property type="entry name" value="Peptidase_M1"/>
    <property type="match status" value="1"/>
</dbReference>
<comment type="catalytic activity">
    <reaction evidence="1">
        <text>Release of an N-terminal amino acid, Xaa-|-Yaa- from a peptide, amide or arylamide. Xaa is preferably Ala, but may be most amino acids including Pro (slow action). When a terminal hydrophobic residue is followed by a prolyl residue, the two may be released as an intact Xaa-Pro dipeptide.</text>
        <dbReference type="EC" id="3.4.11.2"/>
    </reaction>
</comment>
<feature type="domain" description="Aminopeptidase N-like N-terminal" evidence="15">
    <location>
        <begin position="58"/>
        <end position="234"/>
    </location>
</feature>
<evidence type="ECO:0000256" key="5">
    <source>
        <dbReference type="ARBA" id="ARBA00015611"/>
    </source>
</evidence>
<feature type="chain" id="PRO_5012748289" description="Aminopeptidase N" evidence="13">
    <location>
        <begin position="21"/>
        <end position="645"/>
    </location>
</feature>
<dbReference type="PRINTS" id="PR00756">
    <property type="entry name" value="ALADIPTASE"/>
</dbReference>
<evidence type="ECO:0000256" key="7">
    <source>
        <dbReference type="ARBA" id="ARBA00022670"/>
    </source>
</evidence>